<feature type="transmembrane region" description="Helical" evidence="10">
    <location>
        <begin position="144"/>
        <end position="162"/>
    </location>
</feature>
<feature type="region of interest" description="Disordered" evidence="9">
    <location>
        <begin position="461"/>
        <end position="525"/>
    </location>
</feature>
<feature type="region of interest" description="Disordered" evidence="9">
    <location>
        <begin position="290"/>
        <end position="333"/>
    </location>
</feature>
<feature type="compositionally biased region" description="Acidic residues" evidence="9">
    <location>
        <begin position="512"/>
        <end position="525"/>
    </location>
</feature>
<evidence type="ECO:0000256" key="8">
    <source>
        <dbReference type="ARBA" id="ARBA00023136"/>
    </source>
</evidence>
<comment type="subcellular location">
    <subcellularLocation>
        <location evidence="1">Endoplasmic reticulum membrane</location>
        <topology evidence="1">Multi-pass membrane protein</topology>
    </subcellularLocation>
</comment>
<feature type="compositionally biased region" description="Basic and acidic residues" evidence="9">
    <location>
        <begin position="496"/>
        <end position="511"/>
    </location>
</feature>
<dbReference type="EMBL" id="VSWD01000001">
    <property type="protein sequence ID" value="KAK3108508.1"/>
    <property type="molecule type" value="Genomic_DNA"/>
</dbReference>
<feature type="transmembrane region" description="Helical" evidence="10">
    <location>
        <begin position="168"/>
        <end position="186"/>
    </location>
</feature>
<dbReference type="InterPro" id="IPR057282">
    <property type="entry name" value="RETREG1-3-like_RHD"/>
</dbReference>
<keyword evidence="4 10" id="KW-0812">Transmembrane</keyword>
<keyword evidence="7" id="KW-0072">Autophagy</keyword>
<dbReference type="Pfam" id="PF24456">
    <property type="entry name" value="RHD_RETREG1-3"/>
    <property type="match status" value="1"/>
</dbReference>
<feature type="region of interest" description="Disordered" evidence="9">
    <location>
        <begin position="358"/>
        <end position="444"/>
    </location>
</feature>
<evidence type="ECO:0000259" key="11">
    <source>
        <dbReference type="Pfam" id="PF24456"/>
    </source>
</evidence>
<evidence type="ECO:0000256" key="9">
    <source>
        <dbReference type="SAM" id="MobiDB-lite"/>
    </source>
</evidence>
<dbReference type="InterPro" id="IPR043384">
    <property type="entry name" value="RETREG1/3"/>
</dbReference>
<accession>A0AA88YM56</accession>
<feature type="transmembrane region" description="Helical" evidence="10">
    <location>
        <begin position="47"/>
        <end position="80"/>
    </location>
</feature>
<evidence type="ECO:0000256" key="6">
    <source>
        <dbReference type="ARBA" id="ARBA00022989"/>
    </source>
</evidence>
<evidence type="ECO:0000313" key="13">
    <source>
        <dbReference type="Proteomes" id="UP001186944"/>
    </source>
</evidence>
<evidence type="ECO:0000313" key="12">
    <source>
        <dbReference type="EMBL" id="KAK3108508.1"/>
    </source>
</evidence>
<feature type="domain" description="RETREG1-3/ARL6IP-like N-terminal reticulon-homology" evidence="11">
    <location>
        <begin position="26"/>
        <end position="208"/>
    </location>
</feature>
<name>A0AA88YM56_PINIB</name>
<evidence type="ECO:0000256" key="4">
    <source>
        <dbReference type="ARBA" id="ARBA00022692"/>
    </source>
</evidence>
<keyword evidence="5" id="KW-0256">Endoplasmic reticulum</keyword>
<keyword evidence="13" id="KW-1185">Reference proteome</keyword>
<evidence type="ECO:0000256" key="7">
    <source>
        <dbReference type="ARBA" id="ARBA00023006"/>
    </source>
</evidence>
<evidence type="ECO:0000256" key="2">
    <source>
        <dbReference type="ARBA" id="ARBA00006299"/>
    </source>
</evidence>
<protein>
    <recommendedName>
        <fullName evidence="11">RETREG1-3/ARL6IP-like N-terminal reticulon-homology domain-containing protein</fullName>
    </recommendedName>
</protein>
<dbReference type="GO" id="GO:0061709">
    <property type="term" value="P:reticulophagy"/>
    <property type="evidence" value="ECO:0007669"/>
    <property type="project" value="InterPro"/>
</dbReference>
<dbReference type="PANTHER" id="PTHR28659">
    <property type="entry name" value="RETICULON-LIKE PROTEIN"/>
    <property type="match status" value="1"/>
</dbReference>
<proteinExistence type="inferred from homology"/>
<evidence type="ECO:0000256" key="5">
    <source>
        <dbReference type="ARBA" id="ARBA00022824"/>
    </source>
</evidence>
<sequence>MSDPGYIQGDNGVRGIEQTFLNILSPIEPLVMKVQSLLVWENPKKSALLFLFIHGVFWYVAVHGCQFYFTVSAVTLILYVTHTWKRKIWPEIRVPPPFPDDPDSWTPVHARLLSVPEICQKLTHIWLVAHNYVNCWLAFRINHHFLFCVVNSSVLVLLAGLGKYISDFTLTYIIVISVLLWPCVLYNKLLSRVYLDTEPLWMKLDYSLKLKPKWIFKGIVYFALEMNTGTIAARAKTSLTCEVHVQRILVSLATVVLCDVIRQETDSDTEDYIPSPDPLAAALARAITDSEDEGGAVGPEPLGEMSEITSPGMSRERAEDLNGEQGDAGSDSDEEFALGVSEMPSLDDVLEHTDDELLDSLHPGDEDDTDSLPQGYINDTNDDSNMAFIPTHFGDSDFEEDHTANRDFSGLDLSNSDTGDSKNRNEQKKKEADPSAPTTMSKVTGTLASVMGSAFSGLSTLTQSAIGGSPKKDTESKPPGAGTSSQEGGAGSKQGMDVHDDNLDSYDRDISEDFEFLDDYDEQEK</sequence>
<dbReference type="PANTHER" id="PTHR28659:SF2">
    <property type="entry name" value="RETICULON-LIKE PROTEIN"/>
    <property type="match status" value="1"/>
</dbReference>
<feature type="compositionally biased region" description="Basic and acidic residues" evidence="9">
    <location>
        <begin position="419"/>
        <end position="433"/>
    </location>
</feature>
<dbReference type="GO" id="GO:0005789">
    <property type="term" value="C:endoplasmic reticulum membrane"/>
    <property type="evidence" value="ECO:0007669"/>
    <property type="project" value="UniProtKB-SubCell"/>
</dbReference>
<evidence type="ECO:0000256" key="10">
    <source>
        <dbReference type="SAM" id="Phobius"/>
    </source>
</evidence>
<keyword evidence="3" id="KW-0597">Phosphoprotein</keyword>
<evidence type="ECO:0000256" key="3">
    <source>
        <dbReference type="ARBA" id="ARBA00022553"/>
    </source>
</evidence>
<gene>
    <name evidence="12" type="ORF">FSP39_009472</name>
</gene>
<evidence type="ECO:0000256" key="1">
    <source>
        <dbReference type="ARBA" id="ARBA00004477"/>
    </source>
</evidence>
<dbReference type="Proteomes" id="UP001186944">
    <property type="component" value="Unassembled WGS sequence"/>
</dbReference>
<comment type="similarity">
    <text evidence="2">Belongs to the RETREG family.</text>
</comment>
<dbReference type="AlphaFoldDB" id="A0AA88YM56"/>
<organism evidence="12 13">
    <name type="scientific">Pinctada imbricata</name>
    <name type="common">Atlantic pearl-oyster</name>
    <name type="synonym">Pinctada martensii</name>
    <dbReference type="NCBI Taxonomy" id="66713"/>
    <lineage>
        <taxon>Eukaryota</taxon>
        <taxon>Metazoa</taxon>
        <taxon>Spiralia</taxon>
        <taxon>Lophotrochozoa</taxon>
        <taxon>Mollusca</taxon>
        <taxon>Bivalvia</taxon>
        <taxon>Autobranchia</taxon>
        <taxon>Pteriomorphia</taxon>
        <taxon>Pterioida</taxon>
        <taxon>Pterioidea</taxon>
        <taxon>Pteriidae</taxon>
        <taxon>Pinctada</taxon>
    </lineage>
</organism>
<comment type="caution">
    <text evidence="12">The sequence shown here is derived from an EMBL/GenBank/DDBJ whole genome shotgun (WGS) entry which is preliminary data.</text>
</comment>
<keyword evidence="6 10" id="KW-1133">Transmembrane helix</keyword>
<reference evidence="12" key="1">
    <citation type="submission" date="2019-08" db="EMBL/GenBank/DDBJ databases">
        <title>The improved chromosome-level genome for the pearl oyster Pinctada fucata martensii using PacBio sequencing and Hi-C.</title>
        <authorList>
            <person name="Zheng Z."/>
        </authorList>
    </citation>
    <scope>NUCLEOTIDE SEQUENCE</scope>
    <source>
        <strain evidence="12">ZZ-2019</strain>
        <tissue evidence="12">Adductor muscle</tissue>
    </source>
</reference>
<keyword evidence="8 10" id="KW-0472">Membrane</keyword>